<dbReference type="EMBL" id="PSQE01000001">
    <property type="protein sequence ID" value="RHN77866.1"/>
    <property type="molecule type" value="Genomic_DNA"/>
</dbReference>
<dbReference type="GO" id="GO:0046872">
    <property type="term" value="F:metal ion binding"/>
    <property type="evidence" value="ECO:0007669"/>
    <property type="project" value="InterPro"/>
</dbReference>
<proteinExistence type="predicted"/>
<organism evidence="3">
    <name type="scientific">Medicago truncatula</name>
    <name type="common">Barrel medic</name>
    <name type="synonym">Medicago tribuloides</name>
    <dbReference type="NCBI Taxonomy" id="3880"/>
    <lineage>
        <taxon>Eukaryota</taxon>
        <taxon>Viridiplantae</taxon>
        <taxon>Streptophyta</taxon>
        <taxon>Embryophyta</taxon>
        <taxon>Tracheophyta</taxon>
        <taxon>Spermatophyta</taxon>
        <taxon>Magnoliopsida</taxon>
        <taxon>eudicotyledons</taxon>
        <taxon>Gunneridae</taxon>
        <taxon>Pentapetalae</taxon>
        <taxon>rosids</taxon>
        <taxon>fabids</taxon>
        <taxon>Fabales</taxon>
        <taxon>Fabaceae</taxon>
        <taxon>Papilionoideae</taxon>
        <taxon>50 kb inversion clade</taxon>
        <taxon>NPAAA clade</taxon>
        <taxon>Hologalegina</taxon>
        <taxon>IRL clade</taxon>
        <taxon>Trifolieae</taxon>
        <taxon>Medicago</taxon>
    </lineage>
</organism>
<dbReference type="AlphaFoldDB" id="A0A396JI16"/>
<dbReference type="InterPro" id="IPR009810">
    <property type="entry name" value="Nodulin_late_dom"/>
</dbReference>
<feature type="transmembrane region" description="Helical" evidence="1">
    <location>
        <begin position="6"/>
        <end position="26"/>
    </location>
</feature>
<gene>
    <name evidence="3" type="ORF">MtrunA17_Chr1g0159361</name>
</gene>
<dbReference type="Pfam" id="PF07127">
    <property type="entry name" value="Nodulin_late"/>
    <property type="match status" value="1"/>
</dbReference>
<evidence type="ECO:0000259" key="2">
    <source>
        <dbReference type="Pfam" id="PF07127"/>
    </source>
</evidence>
<name>A0A396JI16_MEDTR</name>
<accession>A0A396JI16</accession>
<protein>
    <submittedName>
        <fullName evidence="3">Putative Late nodulin</fullName>
    </submittedName>
</protein>
<keyword evidence="1" id="KW-1133">Transmembrane helix</keyword>
<evidence type="ECO:0000313" key="3">
    <source>
        <dbReference type="EMBL" id="RHN77866.1"/>
    </source>
</evidence>
<feature type="domain" description="Late nodulin" evidence="2">
    <location>
        <begin position="3"/>
        <end position="54"/>
    </location>
</feature>
<reference evidence="3" key="1">
    <citation type="journal article" date="2018" name="Nat. Plants">
        <title>Whole-genome landscape of Medicago truncatula symbiotic genes.</title>
        <authorList>
            <person name="Pecrix Y."/>
            <person name="Gamas P."/>
            <person name="Carrere S."/>
        </authorList>
    </citation>
    <scope>NUCLEOTIDE SEQUENCE</scope>
    <source>
        <tissue evidence="3">Leaves</tissue>
    </source>
</reference>
<dbReference type="Gramene" id="rna1368">
    <property type="protein sequence ID" value="RHN77866.1"/>
    <property type="gene ID" value="gene1368"/>
</dbReference>
<dbReference type="Proteomes" id="UP000265566">
    <property type="component" value="Chromosome 1"/>
</dbReference>
<keyword evidence="1" id="KW-0472">Membrane</keyword>
<comment type="caution">
    <text evidence="3">The sequence shown here is derived from an EMBL/GenBank/DDBJ whole genome shotgun (WGS) entry which is preliminary data.</text>
</comment>
<sequence>MNMAEIVKYIYVIIIFLSLFLVATNIEAFFRCKNDFDCVHKRCRGPMRAKCISKAICKCRLAFTLK</sequence>
<keyword evidence="1" id="KW-0812">Transmembrane</keyword>
<evidence type="ECO:0000256" key="1">
    <source>
        <dbReference type="SAM" id="Phobius"/>
    </source>
</evidence>